<evidence type="ECO:0000256" key="2">
    <source>
        <dbReference type="PROSITE-ProRule" id="PRU10007"/>
    </source>
</evidence>
<comment type="caution">
    <text evidence="6">The sequence shown here is derived from an EMBL/GenBank/DDBJ whole genome shotgun (WGS) entry which is preliminary data.</text>
</comment>
<keyword evidence="1 3" id="KW-0560">Oxidoreductase</keyword>
<organism evidence="6 7">
    <name type="scientific">Pseudonocardia charpentierae</name>
    <dbReference type="NCBI Taxonomy" id="3075545"/>
    <lineage>
        <taxon>Bacteria</taxon>
        <taxon>Bacillati</taxon>
        <taxon>Actinomycetota</taxon>
        <taxon>Actinomycetes</taxon>
        <taxon>Pseudonocardiales</taxon>
        <taxon>Pseudonocardiaceae</taxon>
        <taxon>Pseudonocardia</taxon>
    </lineage>
</organism>
<gene>
    <name evidence="6" type="ORF">RM445_24225</name>
</gene>
<feature type="region of interest" description="Disordered" evidence="4">
    <location>
        <begin position="1"/>
        <end position="35"/>
    </location>
</feature>
<dbReference type="InterPro" id="IPR016162">
    <property type="entry name" value="Ald_DH_N"/>
</dbReference>
<reference evidence="7" key="1">
    <citation type="submission" date="2023-07" db="EMBL/GenBank/DDBJ databases">
        <title>30 novel species of actinomycetes from the DSMZ collection.</title>
        <authorList>
            <person name="Nouioui I."/>
        </authorList>
    </citation>
    <scope>NUCLEOTIDE SEQUENCE [LARGE SCALE GENOMIC DNA]</scope>
    <source>
        <strain evidence="7">DSM 45834</strain>
    </source>
</reference>
<proteinExistence type="inferred from homology"/>
<dbReference type="InterPro" id="IPR016160">
    <property type="entry name" value="Ald_DH_CS_CYS"/>
</dbReference>
<dbReference type="Gene3D" id="3.40.605.10">
    <property type="entry name" value="Aldehyde Dehydrogenase, Chain A, domain 1"/>
    <property type="match status" value="1"/>
</dbReference>
<feature type="domain" description="Aldehyde dehydrogenase" evidence="5">
    <location>
        <begin position="25"/>
        <end position="481"/>
    </location>
</feature>
<dbReference type="Pfam" id="PF00171">
    <property type="entry name" value="Aldedh"/>
    <property type="match status" value="1"/>
</dbReference>
<evidence type="ECO:0000313" key="6">
    <source>
        <dbReference type="EMBL" id="MDT0352634.1"/>
    </source>
</evidence>
<dbReference type="EMBL" id="JAVREJ010000020">
    <property type="protein sequence ID" value="MDT0352634.1"/>
    <property type="molecule type" value="Genomic_DNA"/>
</dbReference>
<dbReference type="InterPro" id="IPR016163">
    <property type="entry name" value="Ald_DH_C"/>
</dbReference>
<dbReference type="PROSITE" id="PS00687">
    <property type="entry name" value="ALDEHYDE_DEHYDR_GLU"/>
    <property type="match status" value="1"/>
</dbReference>
<evidence type="ECO:0000256" key="3">
    <source>
        <dbReference type="RuleBase" id="RU003345"/>
    </source>
</evidence>
<dbReference type="PANTHER" id="PTHR11699">
    <property type="entry name" value="ALDEHYDE DEHYDROGENASE-RELATED"/>
    <property type="match status" value="1"/>
</dbReference>
<name>A0ABU2NH99_9PSEU</name>
<dbReference type="SUPFAM" id="SSF53720">
    <property type="entry name" value="ALDH-like"/>
    <property type="match status" value="1"/>
</dbReference>
<protein>
    <submittedName>
        <fullName evidence="6">Aldehyde dehydrogenase family protein</fullName>
    </submittedName>
</protein>
<dbReference type="RefSeq" id="WP_311559141.1">
    <property type="nucleotide sequence ID" value="NZ_JAVREJ010000020.1"/>
</dbReference>
<comment type="similarity">
    <text evidence="3">Belongs to the aldehyde dehydrogenase family.</text>
</comment>
<evidence type="ECO:0000313" key="7">
    <source>
        <dbReference type="Proteomes" id="UP001183202"/>
    </source>
</evidence>
<feature type="active site" evidence="2">
    <location>
        <position position="255"/>
    </location>
</feature>
<dbReference type="Gene3D" id="3.40.309.10">
    <property type="entry name" value="Aldehyde Dehydrogenase, Chain A, domain 2"/>
    <property type="match status" value="1"/>
</dbReference>
<accession>A0ABU2NH99</accession>
<keyword evidence="7" id="KW-1185">Reference proteome</keyword>
<evidence type="ECO:0000256" key="1">
    <source>
        <dbReference type="ARBA" id="ARBA00023002"/>
    </source>
</evidence>
<sequence length="490" mass="52292">MTNTFDLLGEQPGMLIGGERVTSPSTRPVLDPASGGELTAVPEGTAEHVDAAMAAAVAAQRQWARRSLPERADALTAVITEIERHAEQLARIVVAEQGKTITEARGEVEGIRAFFDYAASAHKYRAVGEVVAASRPSEMLVTREEPLGVVAAITPWNYPAAIVARKLGPALMAGNAVVLKPSEETPLSALAVARVCQLAGLPDGLVNVVTGAGRVVGNALVTHPRTSMVTLTGSVRAGKEILAAAAPSMIPVSLELGGKAPFLVFADADLDLAVELAAQARFVNCGQVCTCNERTYVHRSRYDEFVARLVERSAAIRVADPSDESAEMGPKVSAAEWEKVAGMVARAQDQGAKLALGGGRPDGERYRDGNWFAPTVLTDVRNDMEIVQQEVFGPVLPVVPFDDYGQAIEFANSTTYGLTAYVFSRDMATAMQACDDLEFGEVYVNEIGPEQVQGFHHGWKQSGLGGEDGEHGYQRYVQHKTLYLGYGGRA</sequence>
<dbReference type="InterPro" id="IPR029510">
    <property type="entry name" value="Ald_DH_CS_GLU"/>
</dbReference>
<dbReference type="InterPro" id="IPR015590">
    <property type="entry name" value="Aldehyde_DH_dom"/>
</dbReference>
<dbReference type="InterPro" id="IPR016161">
    <property type="entry name" value="Ald_DH/histidinol_DH"/>
</dbReference>
<evidence type="ECO:0000256" key="4">
    <source>
        <dbReference type="SAM" id="MobiDB-lite"/>
    </source>
</evidence>
<dbReference type="Proteomes" id="UP001183202">
    <property type="component" value="Unassembled WGS sequence"/>
</dbReference>
<dbReference type="PROSITE" id="PS00070">
    <property type="entry name" value="ALDEHYDE_DEHYDR_CYS"/>
    <property type="match status" value="1"/>
</dbReference>
<evidence type="ECO:0000259" key="5">
    <source>
        <dbReference type="Pfam" id="PF00171"/>
    </source>
</evidence>